<dbReference type="Proteomes" id="UP001225605">
    <property type="component" value="Unassembled WGS sequence"/>
</dbReference>
<dbReference type="InterPro" id="IPR036388">
    <property type="entry name" value="WH-like_DNA-bd_sf"/>
</dbReference>
<sequence>MLLEVLIHGAMPRAEIAVRLDLSRPTLTRVTKTLVDEGLLAEGGTELRSVMGRPSELLRVRGDTHRFLGVKLTGDRLYTAATDLTATVAARVSEPLRSTDPDEVVAQIAEVAAIYPDTTGIGVTVGGTALDGLVVSCAFLDWADVPLKAMVTQATGVPTAVGNDVQALTATEHWFGAGAGLKSMAVITIGAGVGTGLIVDGRLVEGAHGQPPNFSHVLVDSNGPLCGCGRHGCVSSYLMTHVMLRQLEGPPTYGQAVERVRRGDPEAERVFGDAGYALGVLIGTVANAVNPQKVLLTGEGLPLYEVASRLVADGFEDTYEDDPDLVELDVQPFDFGEWARSAAALAIQATITGVI</sequence>
<proteinExistence type="inferred from homology"/>
<comment type="caution">
    <text evidence="2">The sequence shown here is derived from an EMBL/GenBank/DDBJ whole genome shotgun (WGS) entry which is preliminary data.</text>
</comment>
<name>A0ABU0X8C8_9PSEU</name>
<organism evidence="2 3">
    <name type="scientific">Saccharothrix yanglingensis</name>
    <dbReference type="NCBI Taxonomy" id="659496"/>
    <lineage>
        <taxon>Bacteria</taxon>
        <taxon>Bacillati</taxon>
        <taxon>Actinomycetota</taxon>
        <taxon>Actinomycetes</taxon>
        <taxon>Pseudonocardiales</taxon>
        <taxon>Pseudonocardiaceae</taxon>
        <taxon>Saccharothrix</taxon>
    </lineage>
</organism>
<comment type="similarity">
    <text evidence="1">Belongs to the ROK (NagC/XylR) family.</text>
</comment>
<dbReference type="EMBL" id="NSDM01000018">
    <property type="protein sequence ID" value="MDQ2588388.1"/>
    <property type="molecule type" value="Genomic_DNA"/>
</dbReference>
<keyword evidence="2" id="KW-0418">Kinase</keyword>
<evidence type="ECO:0000313" key="2">
    <source>
        <dbReference type="EMBL" id="MDQ2588388.1"/>
    </source>
</evidence>
<dbReference type="InterPro" id="IPR043129">
    <property type="entry name" value="ATPase_NBD"/>
</dbReference>
<dbReference type="SUPFAM" id="SSF46785">
    <property type="entry name" value="Winged helix' DNA-binding domain"/>
    <property type="match status" value="1"/>
</dbReference>
<dbReference type="InterPro" id="IPR000600">
    <property type="entry name" value="ROK"/>
</dbReference>
<dbReference type="GO" id="GO:0016301">
    <property type="term" value="F:kinase activity"/>
    <property type="evidence" value="ECO:0007669"/>
    <property type="project" value="UniProtKB-KW"/>
</dbReference>
<accession>A0ABU0X8C8</accession>
<dbReference type="InterPro" id="IPR036390">
    <property type="entry name" value="WH_DNA-bd_sf"/>
</dbReference>
<keyword evidence="3" id="KW-1185">Reference proteome</keyword>
<protein>
    <submittedName>
        <fullName evidence="2">Sugar kinase</fullName>
    </submittedName>
</protein>
<reference evidence="2 3" key="1">
    <citation type="submission" date="2017-06" db="EMBL/GenBank/DDBJ databases">
        <title>Cultured bacterium strain Saccharothrix yanglingensis Hhs.015.</title>
        <authorList>
            <person name="Xia Y."/>
        </authorList>
    </citation>
    <scope>NUCLEOTIDE SEQUENCE [LARGE SCALE GENOMIC DNA]</scope>
    <source>
        <strain evidence="2 3">Hhs.015</strain>
    </source>
</reference>
<gene>
    <name evidence="2" type="ORF">CKY47_31375</name>
</gene>
<dbReference type="PANTHER" id="PTHR18964">
    <property type="entry name" value="ROK (REPRESSOR, ORF, KINASE) FAMILY"/>
    <property type="match status" value="1"/>
</dbReference>
<dbReference type="PANTHER" id="PTHR18964:SF149">
    <property type="entry name" value="BIFUNCTIONAL UDP-N-ACETYLGLUCOSAMINE 2-EPIMERASE_N-ACETYLMANNOSAMINE KINASE"/>
    <property type="match status" value="1"/>
</dbReference>
<evidence type="ECO:0000256" key="1">
    <source>
        <dbReference type="ARBA" id="ARBA00006479"/>
    </source>
</evidence>
<keyword evidence="2" id="KW-0808">Transferase</keyword>
<dbReference type="Gene3D" id="1.10.10.10">
    <property type="entry name" value="Winged helix-like DNA-binding domain superfamily/Winged helix DNA-binding domain"/>
    <property type="match status" value="1"/>
</dbReference>
<evidence type="ECO:0000313" key="3">
    <source>
        <dbReference type="Proteomes" id="UP001225605"/>
    </source>
</evidence>
<dbReference type="Pfam" id="PF00480">
    <property type="entry name" value="ROK"/>
    <property type="match status" value="1"/>
</dbReference>
<dbReference type="SUPFAM" id="SSF53067">
    <property type="entry name" value="Actin-like ATPase domain"/>
    <property type="match status" value="1"/>
</dbReference>
<dbReference type="Gene3D" id="3.30.420.40">
    <property type="match status" value="2"/>
</dbReference>